<organism evidence="1 2">
    <name type="scientific">Puccinia striiformis</name>
    <dbReference type="NCBI Taxonomy" id="27350"/>
    <lineage>
        <taxon>Eukaryota</taxon>
        <taxon>Fungi</taxon>
        <taxon>Dikarya</taxon>
        <taxon>Basidiomycota</taxon>
        <taxon>Pucciniomycotina</taxon>
        <taxon>Pucciniomycetes</taxon>
        <taxon>Pucciniales</taxon>
        <taxon>Pucciniaceae</taxon>
        <taxon>Puccinia</taxon>
    </lineage>
</organism>
<reference evidence="2" key="2">
    <citation type="journal article" date="2018" name="BMC Genomics">
        <title>Genomic insights into host adaptation between the wheat stripe rust pathogen (Puccinia striiformis f. sp. tritici) and the barley stripe rust pathogen (Puccinia striiformis f. sp. hordei).</title>
        <authorList>
            <person name="Xia C."/>
            <person name="Wang M."/>
            <person name="Yin C."/>
            <person name="Cornejo O.E."/>
            <person name="Hulbert S.H."/>
            <person name="Chen X."/>
        </authorList>
    </citation>
    <scope>NUCLEOTIDE SEQUENCE [LARGE SCALE GENOMIC DNA]</scope>
    <source>
        <strain evidence="2">93TX-2</strain>
    </source>
</reference>
<keyword evidence="2" id="KW-1185">Reference proteome</keyword>
<reference evidence="2" key="3">
    <citation type="journal article" date="2018" name="Mol. Plant Microbe Interact.">
        <title>Genome sequence resources for the wheat stripe rust pathogen (Puccinia striiformis f. sp. tritici) and the barley stripe rust pathogen (Puccinia striiformis f. sp. hordei).</title>
        <authorList>
            <person name="Xia C."/>
            <person name="Wang M."/>
            <person name="Yin C."/>
            <person name="Cornejo O.E."/>
            <person name="Hulbert S.H."/>
            <person name="Chen X."/>
        </authorList>
    </citation>
    <scope>NUCLEOTIDE SEQUENCE [LARGE SCALE GENOMIC DNA]</scope>
    <source>
        <strain evidence="2">93TX-2</strain>
    </source>
</reference>
<name>A0A2S4UC71_9BASI</name>
<feature type="non-terminal residue" evidence="1">
    <location>
        <position position="1"/>
    </location>
</feature>
<evidence type="ECO:0000313" key="1">
    <source>
        <dbReference type="EMBL" id="POV94885.1"/>
    </source>
</evidence>
<dbReference type="VEuPathDB" id="FungiDB:PSTT_10652"/>
<dbReference type="VEuPathDB" id="FungiDB:PSHT_15964"/>
<dbReference type="EMBL" id="PKSM01000453">
    <property type="protein sequence ID" value="POV94885.1"/>
    <property type="molecule type" value="Genomic_DNA"/>
</dbReference>
<comment type="caution">
    <text evidence="1">The sequence shown here is derived from an EMBL/GenBank/DDBJ whole genome shotgun (WGS) entry which is preliminary data.</text>
</comment>
<dbReference type="Proteomes" id="UP000238274">
    <property type="component" value="Unassembled WGS sequence"/>
</dbReference>
<accession>A0A2S4UC71</accession>
<proteinExistence type="predicted"/>
<evidence type="ECO:0000313" key="2">
    <source>
        <dbReference type="Proteomes" id="UP000238274"/>
    </source>
</evidence>
<sequence>LLAHISPSRAETQCRGVAVNSTDCKRAQQSLPFGYNKELQQSTGLVTIERSRNCMVLPIPYIVHMPCFFHKISVGGSSQSNIIKRRDVELAALAILNGCKGMAHILLTVP</sequence>
<feature type="non-terminal residue" evidence="1">
    <location>
        <position position="110"/>
    </location>
</feature>
<dbReference type="AlphaFoldDB" id="A0A2S4UC71"/>
<gene>
    <name evidence="1" type="ORF">PSHT_15964</name>
</gene>
<protein>
    <submittedName>
        <fullName evidence="1">Uncharacterized protein</fullName>
    </submittedName>
</protein>
<reference evidence="1 2" key="1">
    <citation type="submission" date="2017-12" db="EMBL/GenBank/DDBJ databases">
        <title>Gene loss provides genomic basis for host adaptation in cereal stripe rust fungi.</title>
        <authorList>
            <person name="Xia C."/>
        </authorList>
    </citation>
    <scope>NUCLEOTIDE SEQUENCE [LARGE SCALE GENOMIC DNA]</scope>
    <source>
        <strain evidence="1 2">93TX-2</strain>
    </source>
</reference>